<evidence type="ECO:0000313" key="5">
    <source>
        <dbReference type="Proteomes" id="UP000646548"/>
    </source>
</evidence>
<dbReference type="PANTHER" id="PTHR15326">
    <property type="entry name" value="SPERMATOGENESIS-ASSOCIATED PROTEIN 2/TAMOZHENNIC"/>
    <property type="match status" value="1"/>
</dbReference>
<gene>
    <name evidence="4" type="ORF">FQA47_001064</name>
</gene>
<sequence>MKDGSGPAERAALSRRELYEDYVRSYPQLYAEIRPCGDVRLLERAAQYLRGEPDLRRCFTVFPFYEALTERQGHQSANCRKHLEAVIRSVELLETVCVNLRVQPWRKEIRHIKTFTGPFVYCLLGVFSRSTLQSILAFLGYLPHNEEEFRLNMEVSSDAALVLGFELLLARMECRLLLELLVKDQPGPQDWLDVLQRVQPTKPLEEEKKNTSEQKKEEKLSDKNEASKILNSWPLKPQQKFPRYCLGADQSIMEMQRTYPDLAFRGRPLHQEQLHKKSLCLSERSEGDAAVVLSREDVGETDKDMNSGEICIGGATLPPDSTGSNGNEERVDEAISDTPAISLHITLRAGQPTNTGSRLDRPCFSAELPARVQQRPDRQRDRRMKAALQTLCSSDEDERDFRELVKKMDQPTEEKRREDHPVKDRRLGEGKSSSEESLLESAPSACRLQPQQNLITAGRHAGLRNPLDFVQGAAEKLAGQEEKECIVFL</sequence>
<feature type="compositionally biased region" description="Basic and acidic residues" evidence="2">
    <location>
        <begin position="404"/>
        <end position="434"/>
    </location>
</feature>
<evidence type="ECO:0000256" key="1">
    <source>
        <dbReference type="ARBA" id="ARBA00038142"/>
    </source>
</evidence>
<feature type="compositionally biased region" description="Basic and acidic residues" evidence="2">
    <location>
        <begin position="203"/>
        <end position="224"/>
    </location>
</feature>
<proteinExistence type="inferred from homology"/>
<feature type="region of interest" description="Disordered" evidence="2">
    <location>
        <begin position="302"/>
        <end position="329"/>
    </location>
</feature>
<protein>
    <submittedName>
        <fullName evidence="4">Spermatogenesis-associated protein 2</fullName>
    </submittedName>
</protein>
<accession>A0A834FPB2</accession>
<dbReference type="GO" id="GO:0005737">
    <property type="term" value="C:cytoplasm"/>
    <property type="evidence" value="ECO:0007669"/>
    <property type="project" value="TreeGrafter"/>
</dbReference>
<dbReference type="Gene3D" id="1.20.58.2190">
    <property type="match status" value="1"/>
</dbReference>
<name>A0A834FPB2_ORYME</name>
<comment type="similarity">
    <text evidence="1">Belongs to the SPATA2 family.</text>
</comment>
<comment type="caution">
    <text evidence="4">The sequence shown here is derived from an EMBL/GenBank/DDBJ whole genome shotgun (WGS) entry which is preliminary data.</text>
</comment>
<dbReference type="EMBL" id="WKFB01000059">
    <property type="protein sequence ID" value="KAF6737475.1"/>
    <property type="molecule type" value="Genomic_DNA"/>
</dbReference>
<dbReference type="Pfam" id="PF21388">
    <property type="entry name" value="SPATA2_PUB-like"/>
    <property type="match status" value="1"/>
</dbReference>
<dbReference type="InterPro" id="IPR048839">
    <property type="entry name" value="SPATA2_PUB-like"/>
</dbReference>
<dbReference type="PANTHER" id="PTHR15326:SF9">
    <property type="entry name" value="SPERMATOGENESIS-ASSOCIATED PROTEIN 2"/>
    <property type="match status" value="1"/>
</dbReference>
<evidence type="ECO:0000256" key="2">
    <source>
        <dbReference type="SAM" id="MobiDB-lite"/>
    </source>
</evidence>
<feature type="region of interest" description="Disordered" evidence="2">
    <location>
        <begin position="202"/>
        <end position="224"/>
    </location>
</feature>
<reference evidence="4" key="1">
    <citation type="journal article" name="BMC Genomics">
        <title>Long-read sequencing and de novo genome assembly of marine medaka (Oryzias melastigma).</title>
        <authorList>
            <person name="Liang P."/>
            <person name="Saqib H.S.A."/>
            <person name="Ni X."/>
            <person name="Shen Y."/>
        </authorList>
    </citation>
    <scope>NUCLEOTIDE SEQUENCE</scope>
    <source>
        <strain evidence="4">Bigg-433</strain>
    </source>
</reference>
<dbReference type="Proteomes" id="UP000646548">
    <property type="component" value="Unassembled WGS sequence"/>
</dbReference>
<feature type="domain" description="Spermatogenesis-associated protein 2 PUB-like" evidence="3">
    <location>
        <begin position="54"/>
        <end position="195"/>
    </location>
</feature>
<evidence type="ECO:0000259" key="3">
    <source>
        <dbReference type="Pfam" id="PF21388"/>
    </source>
</evidence>
<feature type="region of interest" description="Disordered" evidence="2">
    <location>
        <begin position="404"/>
        <end position="445"/>
    </location>
</feature>
<dbReference type="AlphaFoldDB" id="A0A834FPB2"/>
<organism evidence="4 5">
    <name type="scientific">Oryzias melastigma</name>
    <name type="common">Marine medaka</name>
    <dbReference type="NCBI Taxonomy" id="30732"/>
    <lineage>
        <taxon>Eukaryota</taxon>
        <taxon>Metazoa</taxon>
        <taxon>Chordata</taxon>
        <taxon>Craniata</taxon>
        <taxon>Vertebrata</taxon>
        <taxon>Euteleostomi</taxon>
        <taxon>Actinopterygii</taxon>
        <taxon>Neopterygii</taxon>
        <taxon>Teleostei</taxon>
        <taxon>Neoteleostei</taxon>
        <taxon>Acanthomorphata</taxon>
        <taxon>Ovalentaria</taxon>
        <taxon>Atherinomorphae</taxon>
        <taxon>Beloniformes</taxon>
        <taxon>Adrianichthyidae</taxon>
        <taxon>Oryziinae</taxon>
        <taxon>Oryzias</taxon>
    </lineage>
</organism>
<dbReference type="OrthoDB" id="9837000at2759"/>
<evidence type="ECO:0000313" key="4">
    <source>
        <dbReference type="EMBL" id="KAF6737475.1"/>
    </source>
</evidence>